<organism evidence="6 7">
    <name type="scientific">Streptodolium elevatio</name>
    <dbReference type="NCBI Taxonomy" id="3157996"/>
    <lineage>
        <taxon>Bacteria</taxon>
        <taxon>Bacillati</taxon>
        <taxon>Actinomycetota</taxon>
        <taxon>Actinomycetes</taxon>
        <taxon>Kitasatosporales</taxon>
        <taxon>Streptomycetaceae</taxon>
        <taxon>Streptodolium</taxon>
    </lineage>
</organism>
<dbReference type="Proteomes" id="UP001551482">
    <property type="component" value="Unassembled WGS sequence"/>
</dbReference>
<evidence type="ECO:0000256" key="2">
    <source>
        <dbReference type="ARBA" id="ARBA00023125"/>
    </source>
</evidence>
<sequence>MATTTRPRTRRTQQERSGTTTAELLAAARALFAADGYAATSLDAVCERAGVSKGALYHHFRNKEALFQAVYAAEEAKIAEAVATAYLKVHKRDRWDAVFEGCKAYLVMCLDPGVQRITLRDAPGALGVEAVDEVTELCVRQMRTGVSRAIDAGRIAPRPVEPLARMLFGGLSEAARTIARAEDPKRAQREALAELRRIFDALAEEPNGPGDGRTDGA</sequence>
<keyword evidence="2 4" id="KW-0238">DNA-binding</keyword>
<proteinExistence type="predicted"/>
<dbReference type="PRINTS" id="PR00455">
    <property type="entry name" value="HTHTETR"/>
</dbReference>
<name>A0ABV3DPB5_9ACTN</name>
<keyword evidence="7" id="KW-1185">Reference proteome</keyword>
<reference evidence="6 7" key="1">
    <citation type="submission" date="2024-06" db="EMBL/GenBank/DDBJ databases">
        <title>The Natural Products Discovery Center: Release of the First 8490 Sequenced Strains for Exploring Actinobacteria Biosynthetic Diversity.</title>
        <authorList>
            <person name="Kalkreuter E."/>
            <person name="Kautsar S.A."/>
            <person name="Yang D."/>
            <person name="Bader C.D."/>
            <person name="Teijaro C.N."/>
            <person name="Fluegel L."/>
            <person name="Davis C.M."/>
            <person name="Simpson J.R."/>
            <person name="Lauterbach L."/>
            <person name="Steele A.D."/>
            <person name="Gui C."/>
            <person name="Meng S."/>
            <person name="Li G."/>
            <person name="Viehrig K."/>
            <person name="Ye F."/>
            <person name="Su P."/>
            <person name="Kiefer A.F."/>
            <person name="Nichols A."/>
            <person name="Cepeda A.J."/>
            <person name="Yan W."/>
            <person name="Fan B."/>
            <person name="Jiang Y."/>
            <person name="Adhikari A."/>
            <person name="Zheng C.-J."/>
            <person name="Schuster L."/>
            <person name="Cowan T.M."/>
            <person name="Smanski M.J."/>
            <person name="Chevrette M.G."/>
            <person name="De Carvalho L.P.S."/>
            <person name="Shen B."/>
        </authorList>
    </citation>
    <scope>NUCLEOTIDE SEQUENCE [LARGE SCALE GENOMIC DNA]</scope>
    <source>
        <strain evidence="6 7">NPDC048946</strain>
    </source>
</reference>
<evidence type="ECO:0000313" key="7">
    <source>
        <dbReference type="Proteomes" id="UP001551482"/>
    </source>
</evidence>
<keyword evidence="3" id="KW-0804">Transcription</keyword>
<dbReference type="PANTHER" id="PTHR30055">
    <property type="entry name" value="HTH-TYPE TRANSCRIPTIONAL REGULATOR RUTR"/>
    <property type="match status" value="1"/>
</dbReference>
<evidence type="ECO:0000313" key="6">
    <source>
        <dbReference type="EMBL" id="MEU8137593.1"/>
    </source>
</evidence>
<dbReference type="Pfam" id="PF21351">
    <property type="entry name" value="TetR_C_41"/>
    <property type="match status" value="1"/>
</dbReference>
<dbReference type="InterPro" id="IPR049484">
    <property type="entry name" value="Rv0078-like_C"/>
</dbReference>
<dbReference type="Gene3D" id="1.10.357.10">
    <property type="entry name" value="Tetracycline Repressor, domain 2"/>
    <property type="match status" value="1"/>
</dbReference>
<evidence type="ECO:0000256" key="3">
    <source>
        <dbReference type="ARBA" id="ARBA00023163"/>
    </source>
</evidence>
<dbReference type="PROSITE" id="PS01081">
    <property type="entry name" value="HTH_TETR_1"/>
    <property type="match status" value="1"/>
</dbReference>
<dbReference type="Pfam" id="PF00440">
    <property type="entry name" value="TetR_N"/>
    <property type="match status" value="1"/>
</dbReference>
<dbReference type="InterPro" id="IPR009057">
    <property type="entry name" value="Homeodomain-like_sf"/>
</dbReference>
<evidence type="ECO:0000256" key="1">
    <source>
        <dbReference type="ARBA" id="ARBA00023015"/>
    </source>
</evidence>
<gene>
    <name evidence="6" type="ORF">AB0C36_29280</name>
</gene>
<dbReference type="SUPFAM" id="SSF46689">
    <property type="entry name" value="Homeodomain-like"/>
    <property type="match status" value="1"/>
</dbReference>
<evidence type="ECO:0000259" key="5">
    <source>
        <dbReference type="PROSITE" id="PS50977"/>
    </source>
</evidence>
<keyword evidence="1" id="KW-0805">Transcription regulation</keyword>
<dbReference type="EMBL" id="JBEZFP010000093">
    <property type="protein sequence ID" value="MEU8137593.1"/>
    <property type="molecule type" value="Genomic_DNA"/>
</dbReference>
<dbReference type="PROSITE" id="PS50977">
    <property type="entry name" value="HTH_TETR_2"/>
    <property type="match status" value="1"/>
</dbReference>
<comment type="caution">
    <text evidence="6">The sequence shown here is derived from an EMBL/GenBank/DDBJ whole genome shotgun (WGS) entry which is preliminary data.</text>
</comment>
<dbReference type="InterPro" id="IPR050109">
    <property type="entry name" value="HTH-type_TetR-like_transc_reg"/>
</dbReference>
<evidence type="ECO:0000256" key="4">
    <source>
        <dbReference type="PROSITE-ProRule" id="PRU00335"/>
    </source>
</evidence>
<feature type="DNA-binding region" description="H-T-H motif" evidence="4">
    <location>
        <begin position="41"/>
        <end position="60"/>
    </location>
</feature>
<feature type="domain" description="HTH tetR-type" evidence="5">
    <location>
        <begin position="18"/>
        <end position="78"/>
    </location>
</feature>
<dbReference type="InterPro" id="IPR023772">
    <property type="entry name" value="DNA-bd_HTH_TetR-type_CS"/>
</dbReference>
<accession>A0ABV3DPB5</accession>
<dbReference type="InterPro" id="IPR001647">
    <property type="entry name" value="HTH_TetR"/>
</dbReference>
<protein>
    <submittedName>
        <fullName evidence="6">Helix-turn-helix domain-containing protein</fullName>
    </submittedName>
</protein>
<dbReference type="RefSeq" id="WP_358359711.1">
    <property type="nucleotide sequence ID" value="NZ_JBEZFP010000093.1"/>
</dbReference>
<dbReference type="PANTHER" id="PTHR30055:SF234">
    <property type="entry name" value="HTH-TYPE TRANSCRIPTIONAL REGULATOR BETI"/>
    <property type="match status" value="1"/>
</dbReference>